<dbReference type="Proteomes" id="UP000887579">
    <property type="component" value="Unplaced"/>
</dbReference>
<sequence>MKLCYLILIFVVSCYGATLKAGIKVTDPVENEIKNLFQNITTLFHYKNPSIRGAFEEVTSCIAEEAIEEAMEGLVIKSYHGIKSNSTVQVRNKICKENKKVINSFLYCLISAQTAQFRDFLTALSLTSEFLIDEFCSSPDVTRFALFAGDDNFPQLKKKLPQDFVKPLDRMGDLQKRQMKPAGDDLCLPVRVAESVEVMAILSRKFPFYLHGAIGNLYHLTATIVFDYPFKAYKDCV</sequence>
<dbReference type="WBParaSite" id="ES5_v2.g10644.t1">
    <property type="protein sequence ID" value="ES5_v2.g10644.t1"/>
    <property type="gene ID" value="ES5_v2.g10644"/>
</dbReference>
<accession>A0AC34F103</accession>
<protein>
    <submittedName>
        <fullName evidence="2">Uncharacterized protein</fullName>
    </submittedName>
</protein>
<organism evidence="1 2">
    <name type="scientific">Panagrolaimus sp. ES5</name>
    <dbReference type="NCBI Taxonomy" id="591445"/>
    <lineage>
        <taxon>Eukaryota</taxon>
        <taxon>Metazoa</taxon>
        <taxon>Ecdysozoa</taxon>
        <taxon>Nematoda</taxon>
        <taxon>Chromadorea</taxon>
        <taxon>Rhabditida</taxon>
        <taxon>Tylenchina</taxon>
        <taxon>Panagrolaimomorpha</taxon>
        <taxon>Panagrolaimoidea</taxon>
        <taxon>Panagrolaimidae</taxon>
        <taxon>Panagrolaimus</taxon>
    </lineage>
</organism>
<name>A0AC34F103_9BILA</name>
<evidence type="ECO:0000313" key="2">
    <source>
        <dbReference type="WBParaSite" id="ES5_v2.g10644.t1"/>
    </source>
</evidence>
<proteinExistence type="predicted"/>
<reference evidence="2" key="1">
    <citation type="submission" date="2022-11" db="UniProtKB">
        <authorList>
            <consortium name="WormBaseParasite"/>
        </authorList>
    </citation>
    <scope>IDENTIFICATION</scope>
</reference>
<evidence type="ECO:0000313" key="1">
    <source>
        <dbReference type="Proteomes" id="UP000887579"/>
    </source>
</evidence>